<accession>W2TQ39</accession>
<feature type="domain" description="DNA2/NAM7 helicase-like C-terminal" evidence="5">
    <location>
        <begin position="134"/>
        <end position="262"/>
    </location>
</feature>
<dbReference type="GO" id="GO:0016787">
    <property type="term" value="F:hydrolase activity"/>
    <property type="evidence" value="ECO:0007669"/>
    <property type="project" value="UniProtKB-KW"/>
</dbReference>
<dbReference type="AlphaFoldDB" id="W2TQ39"/>
<dbReference type="Pfam" id="PF13087">
    <property type="entry name" value="AAA_12"/>
    <property type="match status" value="1"/>
</dbReference>
<dbReference type="KEGG" id="nai:NECAME_07016"/>
<evidence type="ECO:0000313" key="7">
    <source>
        <dbReference type="Proteomes" id="UP000053676"/>
    </source>
</evidence>
<dbReference type="SUPFAM" id="SSF52540">
    <property type="entry name" value="P-loop containing nucleoside triphosphate hydrolases"/>
    <property type="match status" value="1"/>
</dbReference>
<dbReference type="InterPro" id="IPR041679">
    <property type="entry name" value="DNA2/NAM7-like_C"/>
</dbReference>
<evidence type="ECO:0000259" key="5">
    <source>
        <dbReference type="Pfam" id="PF13087"/>
    </source>
</evidence>
<protein>
    <recommendedName>
        <fullName evidence="5">DNA2/NAM7 helicase-like C-terminal domain-containing protein</fullName>
    </recommendedName>
</protein>
<organism evidence="6 7">
    <name type="scientific">Necator americanus</name>
    <name type="common">Human hookworm</name>
    <dbReference type="NCBI Taxonomy" id="51031"/>
    <lineage>
        <taxon>Eukaryota</taxon>
        <taxon>Metazoa</taxon>
        <taxon>Ecdysozoa</taxon>
        <taxon>Nematoda</taxon>
        <taxon>Chromadorea</taxon>
        <taxon>Rhabditida</taxon>
        <taxon>Rhabditina</taxon>
        <taxon>Rhabditomorpha</taxon>
        <taxon>Strongyloidea</taxon>
        <taxon>Ancylostomatidae</taxon>
        <taxon>Bunostominae</taxon>
        <taxon>Necator</taxon>
    </lineage>
</organism>
<evidence type="ECO:0000313" key="6">
    <source>
        <dbReference type="EMBL" id="ETN84195.1"/>
    </source>
</evidence>
<keyword evidence="1" id="KW-0547">Nucleotide-binding</keyword>
<dbReference type="OrthoDB" id="5851052at2759"/>
<gene>
    <name evidence="6" type="ORF">NECAME_07016</name>
</gene>
<dbReference type="GO" id="GO:0043139">
    <property type="term" value="F:5'-3' DNA helicase activity"/>
    <property type="evidence" value="ECO:0007669"/>
    <property type="project" value="TreeGrafter"/>
</dbReference>
<dbReference type="PANTHER" id="PTHR43788">
    <property type="entry name" value="DNA2/NAM7 HELICASE FAMILY MEMBER"/>
    <property type="match status" value="1"/>
</dbReference>
<sequence length="333" mass="36962">MSEEDNEEYAIAEHHVSQTLETMIKLMLKLRPPHVLSLLNTMGTANGAFAGYGGGFRILIAEGASQIPEPVLAAFANRLPPAQQVYIGDINQLEPHVKCGRNSNPATYGARSIMGVLVNGLLPEPRPLLLSTLTFPTPTVPFMFVNVDGRSERAANLSHRNSAEAKVCAELLRLFLGCDLTLAQLCIITFYREQYRLLESAAKDFGVELSTADSVQGREKEVVILLTIRTHVTPESAEFLGEYKRMNVALSRCHQGQFILGHDVSAKMTPFWGTVPESELRTSAKACLFVYSFACLISFYEFVYSFASSFLSIRHSAHSFEYITNFDEVELLI</sequence>
<dbReference type="EMBL" id="KI658001">
    <property type="protein sequence ID" value="ETN84195.1"/>
    <property type="molecule type" value="Genomic_DNA"/>
</dbReference>
<dbReference type="PANTHER" id="PTHR43788:SF16">
    <property type="entry name" value="HELICASE WITH ZINC FINGER 2"/>
    <property type="match status" value="1"/>
</dbReference>
<name>W2TQ39_NECAM</name>
<evidence type="ECO:0000256" key="1">
    <source>
        <dbReference type="ARBA" id="ARBA00022741"/>
    </source>
</evidence>
<dbReference type="InterPro" id="IPR027417">
    <property type="entry name" value="P-loop_NTPase"/>
</dbReference>
<dbReference type="GO" id="GO:0005524">
    <property type="term" value="F:ATP binding"/>
    <property type="evidence" value="ECO:0007669"/>
    <property type="project" value="UniProtKB-KW"/>
</dbReference>
<proteinExistence type="predicted"/>
<keyword evidence="3" id="KW-0347">Helicase</keyword>
<dbReference type="Proteomes" id="UP000053676">
    <property type="component" value="Unassembled WGS sequence"/>
</dbReference>
<dbReference type="OMA" id="AMQFPTP"/>
<reference evidence="7" key="1">
    <citation type="journal article" date="2014" name="Nat. Genet.">
        <title>Genome of the human hookworm Necator americanus.</title>
        <authorList>
            <person name="Tang Y.T."/>
            <person name="Gao X."/>
            <person name="Rosa B.A."/>
            <person name="Abubucker S."/>
            <person name="Hallsworth-Pepin K."/>
            <person name="Martin J."/>
            <person name="Tyagi R."/>
            <person name="Heizer E."/>
            <person name="Zhang X."/>
            <person name="Bhonagiri-Palsikar V."/>
            <person name="Minx P."/>
            <person name="Warren W.C."/>
            <person name="Wang Q."/>
            <person name="Zhan B."/>
            <person name="Hotez P.J."/>
            <person name="Sternberg P.W."/>
            <person name="Dougall A."/>
            <person name="Gaze S.T."/>
            <person name="Mulvenna J."/>
            <person name="Sotillo J."/>
            <person name="Ranganathan S."/>
            <person name="Rabelo E.M."/>
            <person name="Wilson R.K."/>
            <person name="Felgner P.L."/>
            <person name="Bethony J."/>
            <person name="Hawdon J.M."/>
            <person name="Gasser R.B."/>
            <person name="Loukas A."/>
            <person name="Mitreva M."/>
        </authorList>
    </citation>
    <scope>NUCLEOTIDE SEQUENCE [LARGE SCALE GENOMIC DNA]</scope>
</reference>
<evidence type="ECO:0000256" key="3">
    <source>
        <dbReference type="ARBA" id="ARBA00022806"/>
    </source>
</evidence>
<keyword evidence="4" id="KW-0067">ATP-binding</keyword>
<dbReference type="STRING" id="51031.W2TQ39"/>
<dbReference type="CDD" id="cd18808">
    <property type="entry name" value="SF1_C_Upf1"/>
    <property type="match status" value="1"/>
</dbReference>
<keyword evidence="7" id="KW-1185">Reference proteome</keyword>
<dbReference type="InterPro" id="IPR047187">
    <property type="entry name" value="SF1_C_Upf1"/>
</dbReference>
<evidence type="ECO:0000256" key="4">
    <source>
        <dbReference type="ARBA" id="ARBA00022840"/>
    </source>
</evidence>
<dbReference type="Gene3D" id="3.40.50.300">
    <property type="entry name" value="P-loop containing nucleotide triphosphate hydrolases"/>
    <property type="match status" value="1"/>
</dbReference>
<evidence type="ECO:0000256" key="2">
    <source>
        <dbReference type="ARBA" id="ARBA00022801"/>
    </source>
</evidence>
<keyword evidence="2" id="KW-0378">Hydrolase</keyword>
<dbReference type="InterPro" id="IPR050534">
    <property type="entry name" value="Coronavir_polyprotein_1ab"/>
</dbReference>